<accession>A0A9Q0H6Z6</accession>
<evidence type="ECO:0000313" key="2">
    <source>
        <dbReference type="EMBL" id="KAJ4959756.1"/>
    </source>
</evidence>
<dbReference type="AlphaFoldDB" id="A0A9Q0H6Z6"/>
<dbReference type="EMBL" id="JAMYWD010000009">
    <property type="protein sequence ID" value="KAJ4959756.1"/>
    <property type="molecule type" value="Genomic_DNA"/>
</dbReference>
<dbReference type="Proteomes" id="UP001141806">
    <property type="component" value="Unassembled WGS sequence"/>
</dbReference>
<name>A0A9Q0H6Z6_9MAGN</name>
<dbReference type="Pfam" id="PF25597">
    <property type="entry name" value="SH3_retrovirus"/>
    <property type="match status" value="1"/>
</dbReference>
<sequence>MMPTTNPSPWELLFKTKPDNNILKVFGCSYYPLMSPYNHPKFELRSLLYIFLGYSPKHKAIKCFHTPTGRLYISRNVKFDEHVFPFEQADSITSSPQVWQISKPTNEIPLVPLHASSSTLAAPTSITLAESCPLPGSRDTDLAAPQIEIGLGT</sequence>
<feature type="domain" description="Retroviral polymerase SH3-like" evidence="1">
    <location>
        <begin position="28"/>
        <end position="89"/>
    </location>
</feature>
<evidence type="ECO:0000313" key="3">
    <source>
        <dbReference type="Proteomes" id="UP001141806"/>
    </source>
</evidence>
<organism evidence="2 3">
    <name type="scientific">Protea cynaroides</name>
    <dbReference type="NCBI Taxonomy" id="273540"/>
    <lineage>
        <taxon>Eukaryota</taxon>
        <taxon>Viridiplantae</taxon>
        <taxon>Streptophyta</taxon>
        <taxon>Embryophyta</taxon>
        <taxon>Tracheophyta</taxon>
        <taxon>Spermatophyta</taxon>
        <taxon>Magnoliopsida</taxon>
        <taxon>Proteales</taxon>
        <taxon>Proteaceae</taxon>
        <taxon>Protea</taxon>
    </lineage>
</organism>
<gene>
    <name evidence="2" type="ORF">NE237_019666</name>
</gene>
<evidence type="ECO:0000259" key="1">
    <source>
        <dbReference type="Pfam" id="PF25597"/>
    </source>
</evidence>
<dbReference type="OrthoDB" id="1938465at2759"/>
<reference evidence="2" key="1">
    <citation type="journal article" date="2023" name="Plant J.">
        <title>The genome of the king protea, Protea cynaroides.</title>
        <authorList>
            <person name="Chang J."/>
            <person name="Duong T.A."/>
            <person name="Schoeman C."/>
            <person name="Ma X."/>
            <person name="Roodt D."/>
            <person name="Barker N."/>
            <person name="Li Z."/>
            <person name="Van de Peer Y."/>
            <person name="Mizrachi E."/>
        </authorList>
    </citation>
    <scope>NUCLEOTIDE SEQUENCE</scope>
    <source>
        <tissue evidence="2">Young leaves</tissue>
    </source>
</reference>
<protein>
    <recommendedName>
        <fullName evidence="1">Retroviral polymerase SH3-like domain-containing protein</fullName>
    </recommendedName>
</protein>
<keyword evidence="3" id="KW-1185">Reference proteome</keyword>
<proteinExistence type="predicted"/>
<dbReference type="InterPro" id="IPR057670">
    <property type="entry name" value="SH3_retrovirus"/>
</dbReference>
<comment type="caution">
    <text evidence="2">The sequence shown here is derived from an EMBL/GenBank/DDBJ whole genome shotgun (WGS) entry which is preliminary data.</text>
</comment>